<evidence type="ECO:0000313" key="3">
    <source>
        <dbReference type="Proteomes" id="UP000604046"/>
    </source>
</evidence>
<evidence type="ECO:0000256" key="1">
    <source>
        <dbReference type="SAM" id="MobiDB-lite"/>
    </source>
</evidence>
<keyword evidence="3" id="KW-1185">Reference proteome</keyword>
<gene>
    <name evidence="2" type="ORF">SNAT2548_LOCUS35254</name>
</gene>
<dbReference type="Proteomes" id="UP000604046">
    <property type="component" value="Unassembled WGS sequence"/>
</dbReference>
<name>A0A812VCA4_9DINO</name>
<proteinExistence type="predicted"/>
<sequence>MAQKEGWQGDEAATFLAELCELPQYAATANRNFSLSSLRQLKRQGFLSKGLSRAGICDWQHQKRIDAELGDLEKALPPDMEGRVLARSASAPNAVLGADAVLRKNHVRQPGPPISVQRNARLVCTSNMIMRSPPLTSTAKSMLKPSTSLGCLAPGGHRSSERSSPTPYMLA</sequence>
<feature type="compositionally biased region" description="Polar residues" evidence="1">
    <location>
        <begin position="136"/>
        <end position="149"/>
    </location>
</feature>
<dbReference type="OrthoDB" id="430032at2759"/>
<organism evidence="2 3">
    <name type="scientific">Symbiodinium natans</name>
    <dbReference type="NCBI Taxonomy" id="878477"/>
    <lineage>
        <taxon>Eukaryota</taxon>
        <taxon>Sar</taxon>
        <taxon>Alveolata</taxon>
        <taxon>Dinophyceae</taxon>
        <taxon>Suessiales</taxon>
        <taxon>Symbiodiniaceae</taxon>
        <taxon>Symbiodinium</taxon>
    </lineage>
</organism>
<dbReference type="EMBL" id="CAJNDS010002854">
    <property type="protein sequence ID" value="CAE7620271.1"/>
    <property type="molecule type" value="Genomic_DNA"/>
</dbReference>
<comment type="caution">
    <text evidence="2">The sequence shown here is derived from an EMBL/GenBank/DDBJ whole genome shotgun (WGS) entry which is preliminary data.</text>
</comment>
<evidence type="ECO:0000313" key="2">
    <source>
        <dbReference type="EMBL" id="CAE7620271.1"/>
    </source>
</evidence>
<reference evidence="2" key="1">
    <citation type="submission" date="2021-02" db="EMBL/GenBank/DDBJ databases">
        <authorList>
            <person name="Dougan E. K."/>
            <person name="Rhodes N."/>
            <person name="Thang M."/>
            <person name="Chan C."/>
        </authorList>
    </citation>
    <scope>NUCLEOTIDE SEQUENCE</scope>
</reference>
<protein>
    <submittedName>
        <fullName evidence="2">Uncharacterized protein</fullName>
    </submittedName>
</protein>
<dbReference type="AlphaFoldDB" id="A0A812VCA4"/>
<feature type="region of interest" description="Disordered" evidence="1">
    <location>
        <begin position="136"/>
        <end position="171"/>
    </location>
</feature>
<accession>A0A812VCA4</accession>
<feature type="compositionally biased region" description="Polar residues" evidence="1">
    <location>
        <begin position="162"/>
        <end position="171"/>
    </location>
</feature>